<dbReference type="Pfam" id="PF13966">
    <property type="entry name" value="zf-RVT"/>
    <property type="match status" value="1"/>
</dbReference>
<evidence type="ECO:0000313" key="3">
    <source>
        <dbReference type="EMBL" id="RVX21705.1"/>
    </source>
</evidence>
<dbReference type="Proteomes" id="UP000288805">
    <property type="component" value="Unassembled WGS sequence"/>
</dbReference>
<feature type="transmembrane region" description="Helical" evidence="1">
    <location>
        <begin position="263"/>
        <end position="280"/>
    </location>
</feature>
<dbReference type="AlphaFoldDB" id="A0A438KKH4"/>
<evidence type="ECO:0000259" key="2">
    <source>
        <dbReference type="Pfam" id="PF13966"/>
    </source>
</evidence>
<comment type="caution">
    <text evidence="3">The sequence shown here is derived from an EMBL/GenBank/DDBJ whole genome shotgun (WGS) entry which is preliminary data.</text>
</comment>
<feature type="domain" description="Reverse transcriptase zinc-binding" evidence="2">
    <location>
        <begin position="181"/>
        <end position="265"/>
    </location>
</feature>
<evidence type="ECO:0000313" key="4">
    <source>
        <dbReference type="Proteomes" id="UP000288805"/>
    </source>
</evidence>
<proteinExistence type="predicted"/>
<dbReference type="InterPro" id="IPR026960">
    <property type="entry name" value="RVT-Znf"/>
</dbReference>
<keyword evidence="1" id="KW-0472">Membrane</keyword>
<organism evidence="3 4">
    <name type="scientific">Vitis vinifera</name>
    <name type="common">Grape</name>
    <dbReference type="NCBI Taxonomy" id="29760"/>
    <lineage>
        <taxon>Eukaryota</taxon>
        <taxon>Viridiplantae</taxon>
        <taxon>Streptophyta</taxon>
        <taxon>Embryophyta</taxon>
        <taxon>Tracheophyta</taxon>
        <taxon>Spermatophyta</taxon>
        <taxon>Magnoliopsida</taxon>
        <taxon>eudicotyledons</taxon>
        <taxon>Gunneridae</taxon>
        <taxon>Pentapetalae</taxon>
        <taxon>rosids</taxon>
        <taxon>Vitales</taxon>
        <taxon>Vitaceae</taxon>
        <taxon>Viteae</taxon>
        <taxon>Vitis</taxon>
    </lineage>
</organism>
<evidence type="ECO:0000256" key="1">
    <source>
        <dbReference type="SAM" id="Phobius"/>
    </source>
</evidence>
<gene>
    <name evidence="3" type="ORF">CK203_001156</name>
</gene>
<dbReference type="EMBL" id="QGNW01000004">
    <property type="protein sequence ID" value="RVX21705.1"/>
    <property type="molecule type" value="Genomic_DNA"/>
</dbReference>
<keyword evidence="1" id="KW-1133">Transmembrane helix</keyword>
<accession>A0A438KKH4</accession>
<protein>
    <recommendedName>
        <fullName evidence="2">Reverse transcriptase zinc-binding domain-containing protein</fullName>
    </recommendedName>
</protein>
<sequence>MRSYQWGGWENLEELALELGCKVGTLPHTQGFLWVPLTNQRQFGMGWKRGALEWKTHLVKWTVWRFMVEREALWKQVISMKYGVEEWEGRVDFGRILGVVMRLYATLSPLCLLWRFQKRSGVAEVWDPSVEGGNWSPRFSRAFNDWEVVLVEQLLMTIQGKRVTAELEDKVVWKKTKNGIFTIKSLYSAVEPGNTVRFPRNIIWCPYVPPKMGFFAWEASWGKVLTLDQLKRRGRTLANRCFFYLADKESTNHILIHCTKTRVLWELLFALFGVTWVLLAR</sequence>
<reference evidence="3 4" key="1">
    <citation type="journal article" date="2018" name="PLoS Genet.">
        <title>Population sequencing reveals clonal diversity and ancestral inbreeding in the grapevine cultivar Chardonnay.</title>
        <authorList>
            <person name="Roach M.J."/>
            <person name="Johnson D.L."/>
            <person name="Bohlmann J."/>
            <person name="van Vuuren H.J."/>
            <person name="Jones S.J."/>
            <person name="Pretorius I.S."/>
            <person name="Schmidt S.A."/>
            <person name="Borneman A.R."/>
        </authorList>
    </citation>
    <scope>NUCLEOTIDE SEQUENCE [LARGE SCALE GENOMIC DNA]</scope>
    <source>
        <strain evidence="4">cv. Chardonnay</strain>
        <tissue evidence="3">Leaf</tissue>
    </source>
</reference>
<keyword evidence="1" id="KW-0812">Transmembrane</keyword>
<name>A0A438KKH4_VITVI</name>